<proteinExistence type="predicted"/>
<accession>A0A255ZSQ6</accession>
<comment type="caution">
    <text evidence="3">The sequence shown here is derived from an EMBL/GenBank/DDBJ whole genome shotgun (WGS) entry which is preliminary data.</text>
</comment>
<protein>
    <recommendedName>
        <fullName evidence="2">Secretion system C-terminal sorting domain-containing protein</fullName>
    </recommendedName>
</protein>
<keyword evidence="1" id="KW-0732">Signal</keyword>
<dbReference type="NCBIfam" id="TIGR04183">
    <property type="entry name" value="Por_Secre_tail"/>
    <property type="match status" value="1"/>
</dbReference>
<dbReference type="OrthoDB" id="148600at2"/>
<feature type="domain" description="Secretion system C-terminal sorting" evidence="2">
    <location>
        <begin position="440"/>
        <end position="503"/>
    </location>
</feature>
<evidence type="ECO:0000259" key="2">
    <source>
        <dbReference type="Pfam" id="PF18962"/>
    </source>
</evidence>
<gene>
    <name evidence="3" type="ORF">CHX27_07390</name>
</gene>
<organism evidence="3 4">
    <name type="scientific">Flavobacterium aurantiibacter</name>
    <dbReference type="NCBI Taxonomy" id="2023067"/>
    <lineage>
        <taxon>Bacteria</taxon>
        <taxon>Pseudomonadati</taxon>
        <taxon>Bacteroidota</taxon>
        <taxon>Flavobacteriia</taxon>
        <taxon>Flavobacteriales</taxon>
        <taxon>Flavobacteriaceae</taxon>
        <taxon>Flavobacterium</taxon>
    </lineage>
</organism>
<sequence>MKNIKIYIFFKIFIVQFIYSQNSFIDTSFGTNSGYTLGVGGPFVDIIEINGEYYTSSQGFSDWGISKFNSNGLLSTSFGTNGSITINDDEAWTINAYNVSSLKKTNDNKLLLVNGSYPTSYPLNNRILISKINLNGTLDTTYGVNGHSYNNDLTYGIKLIGNYQTENDDIIFIGYNTSLPPNSEQFITIFKITNQGLFDNTFGINGVINLPYNYQSFYPVQAIYKNHDVYMLFNNSFGNAYMTKYNISNLNYDMNFGLNGVLEIEFSNQNENANSFTIDNSNNIYVSGSISTGEQYNLFICKYSNNTLDLNFGNNGIVENQFIPNSNSIAQPYSTKIIDGKLLLMGESYNWDTAPYVKTFFARFNLLDGTLDNSFGINGKIINYLFNTNNYSYDYLYLNDSIITCGFCPNNNTSKPCLVKYLFNANLNTDEYNKSKLIAYPNPVDKTLYLNSDLSFDYAEIIDYTGRLINTFHLKQNEIDFSYLPAGIYFLRAKSKNKQFNLKVVKN</sequence>
<dbReference type="RefSeq" id="WP_094486124.1">
    <property type="nucleotide sequence ID" value="NZ_NOXX01000190.1"/>
</dbReference>
<dbReference type="EMBL" id="NOXX01000190">
    <property type="protein sequence ID" value="OYQ44419.1"/>
    <property type="molecule type" value="Genomic_DNA"/>
</dbReference>
<name>A0A255ZSQ6_9FLAO</name>
<keyword evidence="4" id="KW-1185">Reference proteome</keyword>
<evidence type="ECO:0000256" key="1">
    <source>
        <dbReference type="ARBA" id="ARBA00022729"/>
    </source>
</evidence>
<dbReference type="Pfam" id="PF18962">
    <property type="entry name" value="Por_Secre_tail"/>
    <property type="match status" value="1"/>
</dbReference>
<reference evidence="3 4" key="1">
    <citation type="submission" date="2017-07" db="EMBL/GenBank/DDBJ databases">
        <title>Flavobacterium cyanobacteriorum sp. nov., isolated from cyanobacterial aggregates in a eutrophic lake.</title>
        <authorList>
            <person name="Cai H."/>
        </authorList>
    </citation>
    <scope>NUCLEOTIDE SEQUENCE [LARGE SCALE GENOMIC DNA]</scope>
    <source>
        <strain evidence="3 4">TH167</strain>
    </source>
</reference>
<dbReference type="Proteomes" id="UP000216035">
    <property type="component" value="Unassembled WGS sequence"/>
</dbReference>
<evidence type="ECO:0000313" key="4">
    <source>
        <dbReference type="Proteomes" id="UP000216035"/>
    </source>
</evidence>
<dbReference type="AlphaFoldDB" id="A0A255ZSQ6"/>
<dbReference type="InterPro" id="IPR026444">
    <property type="entry name" value="Secre_tail"/>
</dbReference>
<evidence type="ECO:0000313" key="3">
    <source>
        <dbReference type="EMBL" id="OYQ44419.1"/>
    </source>
</evidence>